<dbReference type="PANTHER" id="PTHR33108:SF76">
    <property type="entry name" value="OS06G0199402 PROTEIN"/>
    <property type="match status" value="1"/>
</dbReference>
<keyword evidence="2" id="KW-1185">Reference proteome</keyword>
<dbReference type="InterPro" id="IPR012876">
    <property type="entry name" value="DUF1677_pln"/>
</dbReference>
<evidence type="ECO:0000313" key="1">
    <source>
        <dbReference type="EMBL" id="KAK2966264.1"/>
    </source>
</evidence>
<proteinExistence type="predicted"/>
<dbReference type="EMBL" id="JAVXUO010003141">
    <property type="protein sequence ID" value="KAK2966264.1"/>
    <property type="molecule type" value="Genomic_DNA"/>
</dbReference>
<reference evidence="1" key="1">
    <citation type="submission" date="2022-12" db="EMBL/GenBank/DDBJ databases">
        <title>Draft genome assemblies for two species of Escallonia (Escalloniales).</title>
        <authorList>
            <person name="Chanderbali A."/>
            <person name="Dervinis C."/>
            <person name="Anghel I."/>
            <person name="Soltis D."/>
            <person name="Soltis P."/>
            <person name="Zapata F."/>
        </authorList>
    </citation>
    <scope>NUCLEOTIDE SEQUENCE</scope>
    <source>
        <strain evidence="1">UCBG92.1500</strain>
        <tissue evidence="1">Leaf</tissue>
    </source>
</reference>
<dbReference type="Pfam" id="PF07911">
    <property type="entry name" value="DUF1677"/>
    <property type="match status" value="1"/>
</dbReference>
<organism evidence="1 2">
    <name type="scientific">Escallonia rubra</name>
    <dbReference type="NCBI Taxonomy" id="112253"/>
    <lineage>
        <taxon>Eukaryota</taxon>
        <taxon>Viridiplantae</taxon>
        <taxon>Streptophyta</taxon>
        <taxon>Embryophyta</taxon>
        <taxon>Tracheophyta</taxon>
        <taxon>Spermatophyta</taxon>
        <taxon>Magnoliopsida</taxon>
        <taxon>eudicotyledons</taxon>
        <taxon>Gunneridae</taxon>
        <taxon>Pentapetalae</taxon>
        <taxon>asterids</taxon>
        <taxon>campanulids</taxon>
        <taxon>Escalloniales</taxon>
        <taxon>Escalloniaceae</taxon>
        <taxon>Escallonia</taxon>
    </lineage>
</organism>
<name>A0AA88QJK2_9ASTE</name>
<comment type="caution">
    <text evidence="1">The sequence shown here is derived from an EMBL/GenBank/DDBJ whole genome shotgun (WGS) entry which is preliminary data.</text>
</comment>
<dbReference type="AlphaFoldDB" id="A0AA88QJK2"/>
<dbReference type="PANTHER" id="PTHR33108">
    <property type="entry name" value="OS01G0745000 PROTEIN"/>
    <property type="match status" value="1"/>
</dbReference>
<sequence length="235" mass="26078">MDVGKEEEIQRETNENCNSTPVFTTRELKDLRSLTMYELKGSLQAQTKNEQVRRRCSYLLTGLLRDQGPEVFDVDDGVMELVAEAVEVAHADLAEVAQMVLVEEDAVMIDNVEVAKCACCGLMEECTAGYVRRVREEYKGRWICGMCGEPVKEEVAAIGIGEVLDRHRSFRDGFRSSGPPPNAAEDLIRALKQILLRGLDSPRSAGASPTKKRVAVRVGELLVSCSSRSAKREKQ</sequence>
<accession>A0AA88QJK2</accession>
<dbReference type="Proteomes" id="UP001187471">
    <property type="component" value="Unassembled WGS sequence"/>
</dbReference>
<evidence type="ECO:0000313" key="2">
    <source>
        <dbReference type="Proteomes" id="UP001187471"/>
    </source>
</evidence>
<gene>
    <name evidence="1" type="ORF">RJ640_003321</name>
</gene>
<protein>
    <submittedName>
        <fullName evidence="1">Uncharacterized protein</fullName>
    </submittedName>
</protein>